<dbReference type="CDD" id="cd02109">
    <property type="entry name" value="arch_bact_SO_family_Moco"/>
    <property type="match status" value="1"/>
</dbReference>
<feature type="domain" description="Oxidoreductase molybdopterin-binding" evidence="2">
    <location>
        <begin position="54"/>
        <end position="198"/>
    </location>
</feature>
<protein>
    <submittedName>
        <fullName evidence="3">Oxidoreductase</fullName>
    </submittedName>
</protein>
<dbReference type="AlphaFoldDB" id="A0A8S8XDS3"/>
<gene>
    <name evidence="3" type="ORF">TMPK1_30610</name>
</gene>
<comment type="caution">
    <text evidence="3">The sequence shown here is derived from an EMBL/GenBank/DDBJ whole genome shotgun (WGS) entry which is preliminary data.</text>
</comment>
<name>A0A8S8XDS3_9PROT</name>
<dbReference type="Pfam" id="PF00174">
    <property type="entry name" value="Oxidored_molyb"/>
    <property type="match status" value="1"/>
</dbReference>
<sequence length="219" mass="25761">MVDRDKLIRSKEKWAQEGRLLAPDPGPQESKGRERLPVGQRLVKDWPVLDLGTQPNLNPKDWTLNVLGAVKRPFKWSWDDLQRETPVERTSDIHCVTAWSRYDNRWRGVSMNRVIELAQPKPDAKFVILKSYDSYATNVPLADLQRDDVLLATHWEGQPLTREHGGPVRLVVPHLYFWKSAKWIRQIWFTDRDSPGFWESRGYHMYGDPWKQQRYGSDK</sequence>
<evidence type="ECO:0000313" key="3">
    <source>
        <dbReference type="EMBL" id="GIL40824.1"/>
    </source>
</evidence>
<accession>A0A8S8XDS3</accession>
<evidence type="ECO:0000313" key="4">
    <source>
        <dbReference type="Proteomes" id="UP000681075"/>
    </source>
</evidence>
<feature type="compositionally biased region" description="Basic and acidic residues" evidence="1">
    <location>
        <begin position="1"/>
        <end position="16"/>
    </location>
</feature>
<dbReference type="PANTHER" id="PTHR43032">
    <property type="entry name" value="PROTEIN-METHIONINE-SULFOXIDE REDUCTASE"/>
    <property type="match status" value="1"/>
</dbReference>
<feature type="region of interest" description="Disordered" evidence="1">
    <location>
        <begin position="1"/>
        <end position="35"/>
    </location>
</feature>
<dbReference type="Gene3D" id="3.90.420.10">
    <property type="entry name" value="Oxidoreductase, molybdopterin-binding domain"/>
    <property type="match status" value="1"/>
</dbReference>
<dbReference type="RefSeq" id="WP_420244039.1">
    <property type="nucleotide sequence ID" value="NZ_BOPV01000001.1"/>
</dbReference>
<evidence type="ECO:0000256" key="1">
    <source>
        <dbReference type="SAM" id="MobiDB-lite"/>
    </source>
</evidence>
<dbReference type="PANTHER" id="PTHR43032:SF4">
    <property type="entry name" value="OXIDOREDUCTASE MOLYBDOPTERIN-BINDING DOMAIN-CONTAINING PROTEIN"/>
    <property type="match status" value="1"/>
</dbReference>
<reference evidence="3" key="1">
    <citation type="submission" date="2021-02" db="EMBL/GenBank/DDBJ databases">
        <title>Genome sequence of Rhodospirillales sp. strain TMPK1 isolated from soil.</title>
        <authorList>
            <person name="Nakai R."/>
            <person name="Kusada H."/>
            <person name="Tamaki H."/>
        </authorList>
    </citation>
    <scope>NUCLEOTIDE SEQUENCE</scope>
    <source>
        <strain evidence="3">TMPK1</strain>
    </source>
</reference>
<dbReference type="InterPro" id="IPR000572">
    <property type="entry name" value="OxRdtase_Mopterin-bd_dom"/>
</dbReference>
<proteinExistence type="predicted"/>
<dbReference type="EMBL" id="BOPV01000001">
    <property type="protein sequence ID" value="GIL40824.1"/>
    <property type="molecule type" value="Genomic_DNA"/>
</dbReference>
<organism evidence="3 4">
    <name type="scientific">Roseiterribacter gracilis</name>
    <dbReference type="NCBI Taxonomy" id="2812848"/>
    <lineage>
        <taxon>Bacteria</taxon>
        <taxon>Pseudomonadati</taxon>
        <taxon>Pseudomonadota</taxon>
        <taxon>Alphaproteobacteria</taxon>
        <taxon>Rhodospirillales</taxon>
        <taxon>Roseiterribacteraceae</taxon>
        <taxon>Roseiterribacter</taxon>
    </lineage>
</organism>
<dbReference type="Proteomes" id="UP000681075">
    <property type="component" value="Unassembled WGS sequence"/>
</dbReference>
<dbReference type="SUPFAM" id="SSF56524">
    <property type="entry name" value="Oxidoreductase molybdopterin-binding domain"/>
    <property type="match status" value="1"/>
</dbReference>
<evidence type="ECO:0000259" key="2">
    <source>
        <dbReference type="Pfam" id="PF00174"/>
    </source>
</evidence>
<keyword evidence="4" id="KW-1185">Reference proteome</keyword>
<dbReference type="InterPro" id="IPR036374">
    <property type="entry name" value="OxRdtase_Mopterin-bd_sf"/>
</dbReference>